<accession>A0A8S0RWT2</accession>
<sequence length="104" mass="11720">MQFLGHGVQAMFGMRRGHSLILRHFWEISVHDVQGMSGYGVKALFWSHPSRGKAVAYFPGFYRQFLGHGVHAMSMTRSYLGYVLAMLGMQIDFQAHAGRGRDTA</sequence>
<proteinExistence type="predicted"/>
<keyword evidence="2" id="KW-1185">Reference proteome</keyword>
<comment type="caution">
    <text evidence="1">The sequence shown here is derived from an EMBL/GenBank/DDBJ whole genome shotgun (WGS) entry which is preliminary data.</text>
</comment>
<gene>
    <name evidence="1" type="ORF">OLEA9_A031915</name>
</gene>
<evidence type="ECO:0000313" key="2">
    <source>
        <dbReference type="Proteomes" id="UP000594638"/>
    </source>
</evidence>
<dbReference type="Proteomes" id="UP000594638">
    <property type="component" value="Unassembled WGS sequence"/>
</dbReference>
<reference evidence="1 2" key="1">
    <citation type="submission" date="2019-12" db="EMBL/GenBank/DDBJ databases">
        <authorList>
            <person name="Alioto T."/>
            <person name="Alioto T."/>
            <person name="Gomez Garrido J."/>
        </authorList>
    </citation>
    <scope>NUCLEOTIDE SEQUENCE [LARGE SCALE GENOMIC DNA]</scope>
</reference>
<protein>
    <submittedName>
        <fullName evidence="1">Uncharacterized protein</fullName>
    </submittedName>
</protein>
<dbReference type="Gramene" id="OE9A031915T1">
    <property type="protein sequence ID" value="OE9A031915C1"/>
    <property type="gene ID" value="OE9A031915"/>
</dbReference>
<dbReference type="EMBL" id="CACTIH010003769">
    <property type="protein sequence ID" value="CAA2984551.1"/>
    <property type="molecule type" value="Genomic_DNA"/>
</dbReference>
<name>A0A8S0RWT2_OLEEU</name>
<evidence type="ECO:0000313" key="1">
    <source>
        <dbReference type="EMBL" id="CAA2984551.1"/>
    </source>
</evidence>
<organism evidence="1 2">
    <name type="scientific">Olea europaea subsp. europaea</name>
    <dbReference type="NCBI Taxonomy" id="158383"/>
    <lineage>
        <taxon>Eukaryota</taxon>
        <taxon>Viridiplantae</taxon>
        <taxon>Streptophyta</taxon>
        <taxon>Embryophyta</taxon>
        <taxon>Tracheophyta</taxon>
        <taxon>Spermatophyta</taxon>
        <taxon>Magnoliopsida</taxon>
        <taxon>eudicotyledons</taxon>
        <taxon>Gunneridae</taxon>
        <taxon>Pentapetalae</taxon>
        <taxon>asterids</taxon>
        <taxon>lamiids</taxon>
        <taxon>Lamiales</taxon>
        <taxon>Oleaceae</taxon>
        <taxon>Oleeae</taxon>
        <taxon>Olea</taxon>
    </lineage>
</organism>
<dbReference type="AlphaFoldDB" id="A0A8S0RWT2"/>